<keyword evidence="2" id="KW-0175">Coiled coil</keyword>
<organism evidence="4 5">
    <name type="scientific">Streptococcus sanguinis</name>
    <dbReference type="NCBI Taxonomy" id="1305"/>
    <lineage>
        <taxon>Bacteria</taxon>
        <taxon>Bacillati</taxon>
        <taxon>Bacillota</taxon>
        <taxon>Bacilli</taxon>
        <taxon>Lactobacillales</taxon>
        <taxon>Streptococcaceae</taxon>
        <taxon>Streptococcus</taxon>
    </lineage>
</organism>
<accession>A0A859EPJ4</accession>
<dbReference type="RefSeq" id="WP_002895216.1">
    <property type="nucleotide sequence ID" value="NZ_CP054570.1"/>
</dbReference>
<evidence type="ECO:0000259" key="3">
    <source>
        <dbReference type="PROSITE" id="PS51756"/>
    </source>
</evidence>
<reference evidence="4 5" key="1">
    <citation type="submission" date="2020-05" db="EMBL/GenBank/DDBJ databases">
        <title>FDA dAtabase for Regulatory Grade micrObial Sequences (FDA-ARGOS): Supporting development and validation of Infectious Disease Dx tests.</title>
        <authorList>
            <person name="Bojja K."/>
            <person name="Kessler A."/>
            <person name="Tallon L."/>
            <person name="Sadzewicz L."/>
            <person name="Zhao X."/>
            <person name="Vavikolanu K."/>
            <person name="Mehta A."/>
            <person name="Aluvathingal J."/>
            <person name="Nadendla S."/>
            <person name="Myers T."/>
            <person name="Yan Y."/>
            <person name="Sichtig H."/>
        </authorList>
    </citation>
    <scope>NUCLEOTIDE SEQUENCE [LARGE SCALE GENOMIC DNA]</scope>
    <source>
        <strain evidence="4 5">FDAARGOS_770</strain>
    </source>
</reference>
<dbReference type="EMBL" id="CP054570">
    <property type="protein sequence ID" value="QKQ43666.1"/>
    <property type="molecule type" value="Genomic_DNA"/>
</dbReference>
<evidence type="ECO:0000313" key="4">
    <source>
        <dbReference type="EMBL" id="QKQ43666.1"/>
    </source>
</evidence>
<evidence type="ECO:0000256" key="2">
    <source>
        <dbReference type="SAM" id="Coils"/>
    </source>
</evidence>
<dbReference type="InterPro" id="IPR006829">
    <property type="entry name" value="LXG_dom"/>
</dbReference>
<evidence type="ECO:0000256" key="1">
    <source>
        <dbReference type="ARBA" id="ARBA00034117"/>
    </source>
</evidence>
<sequence length="544" mass="60818">MGVKYSASESSQLMEAMANNIRVANEVTDRLSQGCDHLIATLDSGELMGAAYTAGKGLFSEIIIPAIKKLQAAVDDIQTELNSYRAADAQVAEYGNLDLDQLKKTKELREQQLASVKKAIEAKESFLERMKSIATFNIVSHMQSLVILSSAESQIESQIKELEEKIEKLEFFVAQVSQYFSDSLEVLRLAIQGASQLSQVLVDSDGNYSVDGVDMSWAIKMKGQKIETYIPVTKKEKFIQTIRQQYGFSRTESEILLNLYQKLEKEYGSKKANIEFFKIVASYSYGDKSYGAWQVVGGLYSPNGVNGINVGINYRMKSVLKKYGLKDDEIDTIQKAIQNQHNFTNLKKIQETDSEAELTQKLDAGASKAYGKDVRYADLDANQKSRVRELLSQFGGTTDYSHMAATISAHYTGNHFIENEDDLAGWQGDVAGTMGLPPSLGNDDYRSDLDAVNIYNKMKNGDSVVDVTNSYYDSVERTSGYRAYEFVQNIGEGDYTKGMNKLEETYKLYVSSHSSEQSSNFEKFMNAIQHFQKDLDKPNPSIGE</sequence>
<dbReference type="GO" id="GO:0005524">
    <property type="term" value="F:ATP binding"/>
    <property type="evidence" value="ECO:0007669"/>
    <property type="project" value="UniProtKB-KW"/>
</dbReference>
<keyword evidence="4" id="KW-0547">Nucleotide-binding</keyword>
<dbReference type="Proteomes" id="UP000509459">
    <property type="component" value="Chromosome"/>
</dbReference>
<dbReference type="AlphaFoldDB" id="A0A859EPJ4"/>
<feature type="domain" description="LXG" evidence="3">
    <location>
        <begin position="1"/>
        <end position="238"/>
    </location>
</feature>
<evidence type="ECO:0000313" key="5">
    <source>
        <dbReference type="Proteomes" id="UP000509459"/>
    </source>
</evidence>
<feature type="coiled-coil region" evidence="2">
    <location>
        <begin position="67"/>
        <end position="119"/>
    </location>
</feature>
<dbReference type="PROSITE" id="PS51756">
    <property type="entry name" value="LXG"/>
    <property type="match status" value="1"/>
</dbReference>
<feature type="coiled-coil region" evidence="2">
    <location>
        <begin position="145"/>
        <end position="172"/>
    </location>
</feature>
<protein>
    <submittedName>
        <fullName evidence="4">ATP-binding protein</fullName>
    </submittedName>
</protein>
<proteinExistence type="inferred from homology"/>
<gene>
    <name evidence="4" type="ORF">FOC72_03675</name>
</gene>
<keyword evidence="4" id="KW-0067">ATP-binding</keyword>
<name>A0A859EPJ4_STRSA</name>
<comment type="similarity">
    <text evidence="1">In the N-terminal section; belongs to the LXG family.</text>
</comment>